<evidence type="ECO:0000313" key="2">
    <source>
        <dbReference type="Proteomes" id="UP000268908"/>
    </source>
</evidence>
<dbReference type="EMBL" id="RCCI01000006">
    <property type="protein sequence ID" value="RLJ63620.1"/>
    <property type="molecule type" value="Genomic_DNA"/>
</dbReference>
<protein>
    <submittedName>
        <fullName evidence="1">Uncharacterized protein DUF3619</fullName>
    </submittedName>
</protein>
<proteinExistence type="predicted"/>
<dbReference type="RefSeq" id="WP_121242431.1">
    <property type="nucleotide sequence ID" value="NZ_BHVV01000003.1"/>
</dbReference>
<reference evidence="1 2" key="1">
    <citation type="submission" date="2018-10" db="EMBL/GenBank/DDBJ databases">
        <title>Genomic Encyclopedia of Type Strains, Phase IV (KMG-IV): sequencing the most valuable type-strain genomes for metagenomic binning, comparative biology and taxonomic classification.</title>
        <authorList>
            <person name="Goeker M."/>
        </authorList>
    </citation>
    <scope>NUCLEOTIDE SEQUENCE [LARGE SCALE GENOMIC DNA]</scope>
    <source>
        <strain evidence="1 2">DSM 26916</strain>
    </source>
</reference>
<dbReference type="Proteomes" id="UP000268908">
    <property type="component" value="Unassembled WGS sequence"/>
</dbReference>
<sequence length="127" mass="14230">MNQETEFGYKLRQVLNHGTENLDRDITRRLYAARCHALEHHHVSVRGMQLAGVAHLFTDTMLGHSRTIVAVLALVVGATGTYVWNQFEQAAENEEVDSALLSDDLPPAAYLDHGFRAWLERSSPSSQ</sequence>
<dbReference type="Pfam" id="PF12279">
    <property type="entry name" value="DUF3619"/>
    <property type="match status" value="1"/>
</dbReference>
<name>A0A497XBC5_9PROT</name>
<gene>
    <name evidence="1" type="ORF">DFR35_2250</name>
</gene>
<dbReference type="InterPro" id="IPR022064">
    <property type="entry name" value="DUF3619"/>
</dbReference>
<organism evidence="1 2">
    <name type="scientific">Sulfurisoma sediminicola</name>
    <dbReference type="NCBI Taxonomy" id="1381557"/>
    <lineage>
        <taxon>Bacteria</taxon>
        <taxon>Pseudomonadati</taxon>
        <taxon>Pseudomonadota</taxon>
        <taxon>Betaproteobacteria</taxon>
        <taxon>Nitrosomonadales</taxon>
        <taxon>Sterolibacteriaceae</taxon>
        <taxon>Sulfurisoma</taxon>
    </lineage>
</organism>
<dbReference type="OrthoDB" id="8562153at2"/>
<keyword evidence="2" id="KW-1185">Reference proteome</keyword>
<evidence type="ECO:0000313" key="1">
    <source>
        <dbReference type="EMBL" id="RLJ63620.1"/>
    </source>
</evidence>
<comment type="caution">
    <text evidence="1">The sequence shown here is derived from an EMBL/GenBank/DDBJ whole genome shotgun (WGS) entry which is preliminary data.</text>
</comment>
<dbReference type="AlphaFoldDB" id="A0A497XBC5"/>
<accession>A0A497XBC5</accession>